<keyword evidence="1" id="KW-0646">Protease inhibitor</keyword>
<evidence type="ECO:0000313" key="5">
    <source>
        <dbReference type="Proteomes" id="UP001208567"/>
    </source>
</evidence>
<dbReference type="Proteomes" id="UP001208567">
    <property type="component" value="Unassembled WGS sequence"/>
</dbReference>
<keyword evidence="3" id="KW-0812">Transmembrane</keyword>
<dbReference type="EMBL" id="BRXR01000001">
    <property type="protein sequence ID" value="GLC30177.1"/>
    <property type="molecule type" value="Genomic_DNA"/>
</dbReference>
<sequence length="199" mass="22993">MLRKDVAIIKSKKYLLLFIPVIILIAFIISPKRIIVSNCSNPPLKYNFAFSNIGKLDKLLSNQKFNYSTDINRKYISVILLENNTAYVEEHIITDGGATDITIPQNTNFIISLHANSTIAYTWNIKNKFNTATIDFIKKTKISIPKYLFKPRTDGDDYDRENLYFKSLNKGNEKLVLRYEHKEGQTAQFFESTLNINIK</sequence>
<keyword evidence="3" id="KW-0472">Membrane</keyword>
<dbReference type="Gene3D" id="2.60.40.2020">
    <property type="match status" value="1"/>
</dbReference>
<comment type="caution">
    <text evidence="4">The sequence shown here is derived from an EMBL/GenBank/DDBJ whole genome shotgun (WGS) entry which is preliminary data.</text>
</comment>
<accession>A0ABQ5N4L8</accession>
<keyword evidence="2" id="KW-0789">Thiol protease inhibitor</keyword>
<evidence type="ECO:0000313" key="4">
    <source>
        <dbReference type="EMBL" id="GLC30177.1"/>
    </source>
</evidence>
<feature type="transmembrane region" description="Helical" evidence="3">
    <location>
        <begin position="12"/>
        <end position="30"/>
    </location>
</feature>
<reference evidence="4 5" key="1">
    <citation type="journal article" date="2024" name="Int. J. Syst. Evol. Microbiol.">
        <title>Clostridium omnivorum sp. nov., isolated from anoxic soil under the treatment of reductive soil disinfestation.</title>
        <authorList>
            <person name="Ueki A."/>
            <person name="Tonouchi A."/>
            <person name="Kaku N."/>
            <person name="Honma S."/>
            <person name="Ueki K."/>
        </authorList>
    </citation>
    <scope>NUCLEOTIDE SEQUENCE [LARGE SCALE GENOMIC DNA]</scope>
    <source>
        <strain evidence="4 5">E14</strain>
    </source>
</reference>
<evidence type="ECO:0000256" key="3">
    <source>
        <dbReference type="SAM" id="Phobius"/>
    </source>
</evidence>
<gene>
    <name evidence="4" type="ORF">bsdE14_15870</name>
</gene>
<evidence type="ECO:0000256" key="1">
    <source>
        <dbReference type="ARBA" id="ARBA00022690"/>
    </source>
</evidence>
<protein>
    <recommendedName>
        <fullName evidence="6">Proteinase inhibitor I42 chagasin domain-containing protein</fullName>
    </recommendedName>
</protein>
<evidence type="ECO:0008006" key="6">
    <source>
        <dbReference type="Google" id="ProtNLM"/>
    </source>
</evidence>
<proteinExistence type="predicted"/>
<name>A0ABQ5N4L8_9CLOT</name>
<evidence type="ECO:0000256" key="2">
    <source>
        <dbReference type="ARBA" id="ARBA00022704"/>
    </source>
</evidence>
<dbReference type="InterPro" id="IPR036331">
    <property type="entry name" value="Chagasin-like_sf"/>
</dbReference>
<organism evidence="4 5">
    <name type="scientific">Clostridium omnivorum</name>
    <dbReference type="NCBI Taxonomy" id="1604902"/>
    <lineage>
        <taxon>Bacteria</taxon>
        <taxon>Bacillati</taxon>
        <taxon>Bacillota</taxon>
        <taxon>Clostridia</taxon>
        <taxon>Eubacteriales</taxon>
        <taxon>Clostridiaceae</taxon>
        <taxon>Clostridium</taxon>
    </lineage>
</organism>
<keyword evidence="3" id="KW-1133">Transmembrane helix</keyword>
<keyword evidence="5" id="KW-1185">Reference proteome</keyword>